<comment type="caution">
    <text evidence="12">The sequence shown here is derived from an EMBL/GenBank/DDBJ whole genome shotgun (WGS) entry which is preliminary data.</text>
</comment>
<dbReference type="SMART" id="SM00382">
    <property type="entry name" value="AAA"/>
    <property type="match status" value="1"/>
</dbReference>
<dbReference type="InterPro" id="IPR039421">
    <property type="entry name" value="Type_1_exporter"/>
</dbReference>
<dbReference type="InterPro" id="IPR003593">
    <property type="entry name" value="AAA+_ATPase"/>
</dbReference>
<keyword evidence="3" id="KW-1003">Cell membrane</keyword>
<dbReference type="SUPFAM" id="SSF90123">
    <property type="entry name" value="ABC transporter transmembrane region"/>
    <property type="match status" value="1"/>
</dbReference>
<dbReference type="AlphaFoldDB" id="A0A4V2RYQ8"/>
<gene>
    <name evidence="12" type="ORF">EV200_10787</name>
</gene>
<keyword evidence="2" id="KW-0813">Transport</keyword>
<feature type="transmembrane region" description="Helical" evidence="9">
    <location>
        <begin position="160"/>
        <end position="178"/>
    </location>
</feature>
<feature type="transmembrane region" description="Helical" evidence="9">
    <location>
        <begin position="53"/>
        <end position="72"/>
    </location>
</feature>
<dbReference type="FunFam" id="3.40.50.300:FF:000221">
    <property type="entry name" value="Multidrug ABC transporter ATP-binding protein"/>
    <property type="match status" value="1"/>
</dbReference>
<dbReference type="GO" id="GO:0140359">
    <property type="term" value="F:ABC-type transporter activity"/>
    <property type="evidence" value="ECO:0007669"/>
    <property type="project" value="InterPro"/>
</dbReference>
<dbReference type="EMBL" id="SLWO01000007">
    <property type="protein sequence ID" value="TCO21496.1"/>
    <property type="molecule type" value="Genomic_DNA"/>
</dbReference>
<keyword evidence="7 9" id="KW-1133">Transmembrane helix</keyword>
<dbReference type="RefSeq" id="WP_132534891.1">
    <property type="nucleotide sequence ID" value="NZ_BMJO01000001.1"/>
</dbReference>
<proteinExistence type="predicted"/>
<dbReference type="Proteomes" id="UP000295684">
    <property type="component" value="Unassembled WGS sequence"/>
</dbReference>
<feature type="transmembrane region" description="Helical" evidence="9">
    <location>
        <begin position="248"/>
        <end position="270"/>
    </location>
</feature>
<dbReference type="GO" id="GO:0016887">
    <property type="term" value="F:ATP hydrolysis activity"/>
    <property type="evidence" value="ECO:0007669"/>
    <property type="project" value="InterPro"/>
</dbReference>
<dbReference type="InterPro" id="IPR003439">
    <property type="entry name" value="ABC_transporter-like_ATP-bd"/>
</dbReference>
<dbReference type="InterPro" id="IPR011527">
    <property type="entry name" value="ABC1_TM_dom"/>
</dbReference>
<evidence type="ECO:0000313" key="12">
    <source>
        <dbReference type="EMBL" id="TCO21496.1"/>
    </source>
</evidence>
<evidence type="ECO:0000256" key="2">
    <source>
        <dbReference type="ARBA" id="ARBA00022448"/>
    </source>
</evidence>
<evidence type="ECO:0000256" key="1">
    <source>
        <dbReference type="ARBA" id="ARBA00004651"/>
    </source>
</evidence>
<dbReference type="GO" id="GO:0005524">
    <property type="term" value="F:ATP binding"/>
    <property type="evidence" value="ECO:0007669"/>
    <property type="project" value="UniProtKB-KW"/>
</dbReference>
<dbReference type="GO" id="GO:0034040">
    <property type="term" value="F:ATPase-coupled lipid transmembrane transporter activity"/>
    <property type="evidence" value="ECO:0007669"/>
    <property type="project" value="TreeGrafter"/>
</dbReference>
<name>A0A4V2RYQ8_9SPHI</name>
<reference evidence="12 13" key="1">
    <citation type="submission" date="2019-03" db="EMBL/GenBank/DDBJ databases">
        <title>Genomic Encyclopedia of Type Strains, Phase IV (KMG-IV): sequencing the most valuable type-strain genomes for metagenomic binning, comparative biology and taxonomic classification.</title>
        <authorList>
            <person name="Goeker M."/>
        </authorList>
    </citation>
    <scope>NUCLEOTIDE SEQUENCE [LARGE SCALE GENOMIC DNA]</scope>
    <source>
        <strain evidence="12 13">DSM 103236</strain>
    </source>
</reference>
<protein>
    <submittedName>
        <fullName evidence="12">ATP-binding cassette subfamily B protein</fullName>
    </submittedName>
</protein>
<dbReference type="InterPro" id="IPR036640">
    <property type="entry name" value="ABC1_TM_sf"/>
</dbReference>
<dbReference type="Pfam" id="PF00005">
    <property type="entry name" value="ABC_tran"/>
    <property type="match status" value="1"/>
</dbReference>
<dbReference type="PANTHER" id="PTHR24221:SF654">
    <property type="entry name" value="ATP-BINDING CASSETTE SUB-FAMILY B MEMBER 6"/>
    <property type="match status" value="1"/>
</dbReference>
<evidence type="ECO:0000256" key="9">
    <source>
        <dbReference type="SAM" id="Phobius"/>
    </source>
</evidence>
<evidence type="ECO:0000256" key="8">
    <source>
        <dbReference type="ARBA" id="ARBA00023136"/>
    </source>
</evidence>
<feature type="domain" description="ABC transmembrane type-1" evidence="11">
    <location>
        <begin position="16"/>
        <end position="305"/>
    </location>
</feature>
<feature type="domain" description="ABC transporter" evidence="10">
    <location>
        <begin position="337"/>
        <end position="574"/>
    </location>
</feature>
<keyword evidence="4 9" id="KW-0812">Transmembrane</keyword>
<organism evidence="12 13">
    <name type="scientific">Pedobacter psychrotolerans</name>
    <dbReference type="NCBI Taxonomy" id="1843235"/>
    <lineage>
        <taxon>Bacteria</taxon>
        <taxon>Pseudomonadati</taxon>
        <taxon>Bacteroidota</taxon>
        <taxon>Sphingobacteriia</taxon>
        <taxon>Sphingobacteriales</taxon>
        <taxon>Sphingobacteriaceae</taxon>
        <taxon>Pedobacter</taxon>
    </lineage>
</organism>
<dbReference type="CDD" id="cd07346">
    <property type="entry name" value="ABC_6TM_exporters"/>
    <property type="match status" value="1"/>
</dbReference>
<dbReference type="PROSITE" id="PS50893">
    <property type="entry name" value="ABC_TRANSPORTER_2"/>
    <property type="match status" value="1"/>
</dbReference>
<evidence type="ECO:0000259" key="10">
    <source>
        <dbReference type="PROSITE" id="PS50893"/>
    </source>
</evidence>
<dbReference type="Gene3D" id="3.40.50.300">
    <property type="entry name" value="P-loop containing nucleotide triphosphate hydrolases"/>
    <property type="match status" value="1"/>
</dbReference>
<feature type="transmembrane region" description="Helical" evidence="9">
    <location>
        <begin position="133"/>
        <end position="154"/>
    </location>
</feature>
<dbReference type="Gene3D" id="1.20.1560.10">
    <property type="entry name" value="ABC transporter type 1, transmembrane domain"/>
    <property type="match status" value="1"/>
</dbReference>
<dbReference type="OrthoDB" id="9780296at2"/>
<dbReference type="PROSITE" id="PS50929">
    <property type="entry name" value="ABC_TM1F"/>
    <property type="match status" value="1"/>
</dbReference>
<dbReference type="GO" id="GO:0005886">
    <property type="term" value="C:plasma membrane"/>
    <property type="evidence" value="ECO:0007669"/>
    <property type="project" value="UniProtKB-SubCell"/>
</dbReference>
<dbReference type="SUPFAM" id="SSF52540">
    <property type="entry name" value="P-loop containing nucleoside triphosphate hydrolases"/>
    <property type="match status" value="1"/>
</dbReference>
<evidence type="ECO:0000256" key="6">
    <source>
        <dbReference type="ARBA" id="ARBA00022840"/>
    </source>
</evidence>
<evidence type="ECO:0000256" key="4">
    <source>
        <dbReference type="ARBA" id="ARBA00022692"/>
    </source>
</evidence>
<keyword evidence="5" id="KW-0547">Nucleotide-binding</keyword>
<dbReference type="Pfam" id="PF00664">
    <property type="entry name" value="ABC_membrane"/>
    <property type="match status" value="1"/>
</dbReference>
<dbReference type="InterPro" id="IPR027417">
    <property type="entry name" value="P-loop_NTPase"/>
</dbReference>
<evidence type="ECO:0000256" key="7">
    <source>
        <dbReference type="ARBA" id="ARBA00022989"/>
    </source>
</evidence>
<evidence type="ECO:0000256" key="5">
    <source>
        <dbReference type="ARBA" id="ARBA00022741"/>
    </source>
</evidence>
<comment type="subcellular location">
    <subcellularLocation>
        <location evidence="1">Cell membrane</location>
        <topology evidence="1">Multi-pass membrane protein</topology>
    </subcellularLocation>
</comment>
<dbReference type="InterPro" id="IPR017871">
    <property type="entry name" value="ABC_transporter-like_CS"/>
</dbReference>
<evidence type="ECO:0000259" key="11">
    <source>
        <dbReference type="PROSITE" id="PS50929"/>
    </source>
</evidence>
<evidence type="ECO:0000256" key="3">
    <source>
        <dbReference type="ARBA" id="ARBA00022475"/>
    </source>
</evidence>
<dbReference type="PANTHER" id="PTHR24221">
    <property type="entry name" value="ATP-BINDING CASSETTE SUB-FAMILY B"/>
    <property type="match status" value="1"/>
</dbReference>
<accession>A0A4V2RYQ8</accession>
<dbReference type="PROSITE" id="PS00211">
    <property type="entry name" value="ABC_TRANSPORTER_1"/>
    <property type="match status" value="1"/>
</dbReference>
<keyword evidence="8 9" id="KW-0472">Membrane</keyword>
<keyword evidence="6 12" id="KW-0067">ATP-binding</keyword>
<evidence type="ECO:0000313" key="13">
    <source>
        <dbReference type="Proteomes" id="UP000295684"/>
    </source>
</evidence>
<sequence>MKILLSYLKKHKYIVLLALLMTAINQGFSLVEPLITGKLVDDYINKRELLTRHEYFTGIMTLIGLGVGAALISRIANNFQDFFTITIAQKTGAEMYADGVKHSLDMPYYVFEEQRSGAKLDMLGRVRSDSENFIKSSINVTFMALFGIIFVSVYSALISYKVTLVFIASVPIITYLSWKLSEKVKVIHRAIISKTSVLAGRSTESLRNIELVKSHGLGEQEINRLNTATYKILNLEIVKTKILRMLSFIQGSTVNVVRSVMIVVMLMLIFDKELSAGQYFSFLLYSYFLFGPLQEFGHMALTWREAQISFGNFKRIMDMPVEAVPDEPTALNKIDHIEFKDVFFKYKNSNRNALNGISFHAEEGETVAFVGPSGSGKTTLIKLLVGLYKPFKGDVFYNKTHTDEIHLDELRRKIGFVTQDTQLFSGNIRDNLRFVRPDATDEECMEALNKAACQSLLSRAEDGLDTLIGESGVKVSGGEKQRLSIARALLRHPNILLFDEATSALDSLTEEEITKTVNKLSELKDHITLIIAHRLSTIMHANRIYVLENGEIVESGNHEELIDQKGLYYAMWRQQIGRRKLVDEINKLDELLLD</sequence>